<dbReference type="InterPro" id="IPR036390">
    <property type="entry name" value="WH_DNA-bd_sf"/>
</dbReference>
<evidence type="ECO:0000313" key="7">
    <source>
        <dbReference type="Proteomes" id="UP000288361"/>
    </source>
</evidence>
<dbReference type="PRINTS" id="PR00039">
    <property type="entry name" value="HTHLYSR"/>
</dbReference>
<dbReference type="PANTHER" id="PTHR30537">
    <property type="entry name" value="HTH-TYPE TRANSCRIPTIONAL REGULATOR"/>
    <property type="match status" value="1"/>
</dbReference>
<accession>A0A432YWA8</accession>
<name>A0A432YWA8_9GAMM</name>
<proteinExistence type="inferred from homology"/>
<evidence type="ECO:0000313" key="6">
    <source>
        <dbReference type="EMBL" id="RUO67614.1"/>
    </source>
</evidence>
<dbReference type="AlphaFoldDB" id="A0A432YWA8"/>
<organism evidence="6 7">
    <name type="scientific">Idiomarina piscisalsi</name>
    <dbReference type="NCBI Taxonomy" id="1096243"/>
    <lineage>
        <taxon>Bacteria</taxon>
        <taxon>Pseudomonadati</taxon>
        <taxon>Pseudomonadota</taxon>
        <taxon>Gammaproteobacteria</taxon>
        <taxon>Alteromonadales</taxon>
        <taxon>Idiomarinaceae</taxon>
        <taxon>Idiomarina</taxon>
    </lineage>
</organism>
<sequence length="311" mass="35804">MRESKLHFVNYKYQIINMKKAKFPSLNALRVFDVAARSGSFKQAAQQLGVTQSAVTRQIQALEEQLDMRLFQRDNRVHSLTPVALELAPQIEQIFDQLERAIERTRSLNDNTTTQLTVAISSERFRFWLADKLEDFHAIYPHIQLNFTRCADYFAGEHAADMVSAVQHQSWDIAIGYGQINDKHLQSQRLSKNDLVPVSAISTNDTPFRQSWITNPDNPEHTKLVEANQSKLKSQRIIHCDDFYMSLDLAQTEKAVTLVDSSLLNAQLSHLTPFREYAQPIKSPLSVFYKKRKRQSVALVAFIKWLQLINQ</sequence>
<keyword evidence="4" id="KW-0804">Transcription</keyword>
<dbReference type="GO" id="GO:0003700">
    <property type="term" value="F:DNA-binding transcription factor activity"/>
    <property type="evidence" value="ECO:0007669"/>
    <property type="project" value="InterPro"/>
</dbReference>
<dbReference type="PROSITE" id="PS50931">
    <property type="entry name" value="HTH_LYSR"/>
    <property type="match status" value="1"/>
</dbReference>
<dbReference type="GO" id="GO:0043565">
    <property type="term" value="F:sequence-specific DNA binding"/>
    <property type="evidence" value="ECO:0007669"/>
    <property type="project" value="TreeGrafter"/>
</dbReference>
<dbReference type="PANTHER" id="PTHR30537:SF74">
    <property type="entry name" value="HTH-TYPE TRANSCRIPTIONAL REGULATOR TRPI"/>
    <property type="match status" value="1"/>
</dbReference>
<dbReference type="InterPro" id="IPR058163">
    <property type="entry name" value="LysR-type_TF_proteobact-type"/>
</dbReference>
<dbReference type="InterPro" id="IPR036388">
    <property type="entry name" value="WH-like_DNA-bd_sf"/>
</dbReference>
<gene>
    <name evidence="6" type="ORF">CWI73_01775</name>
</gene>
<keyword evidence="3" id="KW-0238">DNA-binding</keyword>
<dbReference type="Proteomes" id="UP000288361">
    <property type="component" value="Unassembled WGS sequence"/>
</dbReference>
<feature type="domain" description="HTH lysR-type" evidence="5">
    <location>
        <begin position="24"/>
        <end position="81"/>
    </location>
</feature>
<dbReference type="EMBL" id="PIQA01000001">
    <property type="protein sequence ID" value="RUO67614.1"/>
    <property type="molecule type" value="Genomic_DNA"/>
</dbReference>
<dbReference type="Gene3D" id="3.40.190.10">
    <property type="entry name" value="Periplasmic binding protein-like II"/>
    <property type="match status" value="2"/>
</dbReference>
<dbReference type="SUPFAM" id="SSF46785">
    <property type="entry name" value="Winged helix' DNA-binding domain"/>
    <property type="match status" value="1"/>
</dbReference>
<reference evidence="6 7" key="1">
    <citation type="journal article" date="2011" name="Front. Microbiol.">
        <title>Genomic signatures of strain selection and enhancement in Bacillus atrophaeus var. globigii, a historical biowarfare simulant.</title>
        <authorList>
            <person name="Gibbons H.S."/>
            <person name="Broomall S.M."/>
            <person name="McNew L.A."/>
            <person name="Daligault H."/>
            <person name="Chapman C."/>
            <person name="Bruce D."/>
            <person name="Karavis M."/>
            <person name="Krepps M."/>
            <person name="McGregor P.A."/>
            <person name="Hong C."/>
            <person name="Park K.H."/>
            <person name="Akmal A."/>
            <person name="Feldman A."/>
            <person name="Lin J.S."/>
            <person name="Chang W.E."/>
            <person name="Higgs B.W."/>
            <person name="Demirev P."/>
            <person name="Lindquist J."/>
            <person name="Liem A."/>
            <person name="Fochler E."/>
            <person name="Read T.D."/>
            <person name="Tapia R."/>
            <person name="Johnson S."/>
            <person name="Bishop-Lilly K.A."/>
            <person name="Detter C."/>
            <person name="Han C."/>
            <person name="Sozhamannan S."/>
            <person name="Rosenzweig C.N."/>
            <person name="Skowronski E.W."/>
        </authorList>
    </citation>
    <scope>NUCLEOTIDE SEQUENCE [LARGE SCALE GENOMIC DNA]</scope>
    <source>
        <strain evidence="6 7">TPS4-2</strain>
    </source>
</reference>
<keyword evidence="2" id="KW-0805">Transcription regulation</keyword>
<evidence type="ECO:0000256" key="1">
    <source>
        <dbReference type="ARBA" id="ARBA00009437"/>
    </source>
</evidence>
<dbReference type="InterPro" id="IPR005119">
    <property type="entry name" value="LysR_subst-bd"/>
</dbReference>
<dbReference type="Pfam" id="PF03466">
    <property type="entry name" value="LysR_substrate"/>
    <property type="match status" value="1"/>
</dbReference>
<evidence type="ECO:0000256" key="3">
    <source>
        <dbReference type="ARBA" id="ARBA00023125"/>
    </source>
</evidence>
<dbReference type="GO" id="GO:0006351">
    <property type="term" value="P:DNA-templated transcription"/>
    <property type="evidence" value="ECO:0007669"/>
    <property type="project" value="TreeGrafter"/>
</dbReference>
<dbReference type="InterPro" id="IPR000847">
    <property type="entry name" value="LysR_HTH_N"/>
</dbReference>
<dbReference type="Pfam" id="PF00126">
    <property type="entry name" value="HTH_1"/>
    <property type="match status" value="1"/>
</dbReference>
<comment type="similarity">
    <text evidence="1">Belongs to the LysR transcriptional regulatory family.</text>
</comment>
<evidence type="ECO:0000259" key="5">
    <source>
        <dbReference type="PROSITE" id="PS50931"/>
    </source>
</evidence>
<evidence type="ECO:0000256" key="2">
    <source>
        <dbReference type="ARBA" id="ARBA00023015"/>
    </source>
</evidence>
<protein>
    <submittedName>
        <fullName evidence="6">LysR family transcriptional regulator</fullName>
    </submittedName>
</protein>
<dbReference type="Gene3D" id="1.10.10.10">
    <property type="entry name" value="Winged helix-like DNA-binding domain superfamily/Winged helix DNA-binding domain"/>
    <property type="match status" value="1"/>
</dbReference>
<dbReference type="FunFam" id="1.10.10.10:FF:000001">
    <property type="entry name" value="LysR family transcriptional regulator"/>
    <property type="match status" value="1"/>
</dbReference>
<comment type="caution">
    <text evidence="6">The sequence shown here is derived from an EMBL/GenBank/DDBJ whole genome shotgun (WGS) entry which is preliminary data.</text>
</comment>
<evidence type="ECO:0000256" key="4">
    <source>
        <dbReference type="ARBA" id="ARBA00023163"/>
    </source>
</evidence>
<dbReference type="CDD" id="cd05466">
    <property type="entry name" value="PBP2_LTTR_substrate"/>
    <property type="match status" value="1"/>
</dbReference>
<dbReference type="SUPFAM" id="SSF53850">
    <property type="entry name" value="Periplasmic binding protein-like II"/>
    <property type="match status" value="1"/>
</dbReference>